<organism evidence="1 2">
    <name type="scientific">Pseudomonas prosekii</name>
    <dbReference type="NCBI Taxonomy" id="1148509"/>
    <lineage>
        <taxon>Bacteria</taxon>
        <taxon>Pseudomonadati</taxon>
        <taxon>Pseudomonadota</taxon>
        <taxon>Gammaproteobacteria</taxon>
        <taxon>Pseudomonadales</taxon>
        <taxon>Pseudomonadaceae</taxon>
        <taxon>Pseudomonas</taxon>
    </lineage>
</organism>
<evidence type="ECO:0000313" key="1">
    <source>
        <dbReference type="EMBL" id="PWE45466.1"/>
    </source>
</evidence>
<name>A0A2U2D9M0_9PSED</name>
<dbReference type="EMBL" id="QFAW01000011">
    <property type="protein sequence ID" value="PWE45466.1"/>
    <property type="molecule type" value="Genomic_DNA"/>
</dbReference>
<gene>
    <name evidence="1" type="ORF">C9I49_11020</name>
</gene>
<proteinExistence type="predicted"/>
<evidence type="ECO:0000313" key="2">
    <source>
        <dbReference type="Proteomes" id="UP000245056"/>
    </source>
</evidence>
<dbReference type="AlphaFoldDB" id="A0A2U2D9M0"/>
<dbReference type="OrthoDB" id="7030378at2"/>
<comment type="caution">
    <text evidence="1">The sequence shown here is derived from an EMBL/GenBank/DDBJ whole genome shotgun (WGS) entry which is preliminary data.</text>
</comment>
<protein>
    <submittedName>
        <fullName evidence="1">Uncharacterized protein</fullName>
    </submittedName>
</protein>
<reference evidence="1 2" key="1">
    <citation type="submission" date="2018-05" db="EMBL/GenBank/DDBJ databases">
        <title>Genome sequences of two Antarctic strains of Pseudomonas prosekii: insights into adaptation to extreme conditions.</title>
        <authorList>
            <person name="Snopkova K."/>
            <person name="Dufkova K."/>
            <person name="Cejkova D."/>
            <person name="Sedlacek I."/>
            <person name="Smajs D."/>
        </authorList>
    </citation>
    <scope>NUCLEOTIDE SEQUENCE [LARGE SCALE GENOMIC DNA]</scope>
    <source>
        <strain evidence="1 2">P2673</strain>
    </source>
</reference>
<sequence>MDNGYEWEVANMSMYRLTQAGHELNYGFRRNARLALEALGSTFTKDQALEGLQTLYELGQLGKGTPQSFWHRFAALGAHAKKKAFIETAES</sequence>
<dbReference type="RefSeq" id="WP_092277982.1">
    <property type="nucleotide sequence ID" value="NZ_QFAW01000011.1"/>
</dbReference>
<dbReference type="Proteomes" id="UP000245056">
    <property type="component" value="Unassembled WGS sequence"/>
</dbReference>
<accession>A0A2U2D9M0</accession>